<comment type="caution">
    <text evidence="12">The sequence shown here is derived from an EMBL/GenBank/DDBJ whole genome shotgun (WGS) entry which is preliminary data.</text>
</comment>
<keyword evidence="5" id="KW-0548">Nucleotidyltransferase</keyword>
<dbReference type="InterPro" id="IPR000768">
    <property type="entry name" value="ART"/>
</dbReference>
<evidence type="ECO:0000313" key="12">
    <source>
        <dbReference type="EMBL" id="CAF1629567.1"/>
    </source>
</evidence>
<comment type="similarity">
    <text evidence="1">Belongs to the N-acetylmuramoyl-L-alanine amidase 2 family.</text>
</comment>
<dbReference type="Gene3D" id="3.90.176.10">
    <property type="entry name" value="Toxin ADP-ribosyltransferase, Chain A, domain 1"/>
    <property type="match status" value="1"/>
</dbReference>
<comment type="catalytic activity">
    <reaction evidence="6 7">
        <text>L-arginyl-[protein] + NAD(+) = N(omega)-(ADP-D-ribosyl)-L-arginyl-[protein] + nicotinamide + H(+)</text>
        <dbReference type="Rhea" id="RHEA:19149"/>
        <dbReference type="Rhea" id="RHEA-COMP:10532"/>
        <dbReference type="Rhea" id="RHEA-COMP:15087"/>
        <dbReference type="ChEBI" id="CHEBI:15378"/>
        <dbReference type="ChEBI" id="CHEBI:17154"/>
        <dbReference type="ChEBI" id="CHEBI:29965"/>
        <dbReference type="ChEBI" id="CHEBI:57540"/>
        <dbReference type="ChEBI" id="CHEBI:142554"/>
        <dbReference type="EC" id="2.4.2.31"/>
    </reaction>
</comment>
<evidence type="ECO:0000259" key="10">
    <source>
        <dbReference type="SMART" id="SM00701"/>
    </source>
</evidence>
<dbReference type="PANTHER" id="PTHR11022">
    <property type="entry name" value="PEPTIDOGLYCAN RECOGNITION PROTEIN"/>
    <property type="match status" value="1"/>
</dbReference>
<dbReference type="EC" id="2.4.2.31" evidence="7"/>
<keyword evidence="9" id="KW-1133">Transmembrane helix</keyword>
<evidence type="ECO:0000256" key="7">
    <source>
        <dbReference type="RuleBase" id="RU361228"/>
    </source>
</evidence>
<dbReference type="GO" id="GO:0008745">
    <property type="term" value="F:N-acetylmuramoyl-L-alanine amidase activity"/>
    <property type="evidence" value="ECO:0007669"/>
    <property type="project" value="InterPro"/>
</dbReference>
<dbReference type="PROSITE" id="PS51996">
    <property type="entry name" value="TR_MART"/>
    <property type="match status" value="1"/>
</dbReference>
<feature type="region of interest" description="Disordered" evidence="8">
    <location>
        <begin position="245"/>
        <end position="271"/>
    </location>
</feature>
<feature type="compositionally biased region" description="Basic and acidic residues" evidence="8">
    <location>
        <begin position="250"/>
        <end position="263"/>
    </location>
</feature>
<dbReference type="EMBL" id="CAJNOH010006044">
    <property type="protein sequence ID" value="CAF1418812.1"/>
    <property type="molecule type" value="Genomic_DNA"/>
</dbReference>
<organism evidence="12 13">
    <name type="scientific">Rotaria sordida</name>
    <dbReference type="NCBI Taxonomy" id="392033"/>
    <lineage>
        <taxon>Eukaryota</taxon>
        <taxon>Metazoa</taxon>
        <taxon>Spiralia</taxon>
        <taxon>Gnathifera</taxon>
        <taxon>Rotifera</taxon>
        <taxon>Eurotatoria</taxon>
        <taxon>Bdelloidea</taxon>
        <taxon>Philodinida</taxon>
        <taxon>Philodinidae</taxon>
        <taxon>Rotaria</taxon>
    </lineage>
</organism>
<dbReference type="AlphaFoldDB" id="A0A816D1G3"/>
<dbReference type="SUPFAM" id="SSF56399">
    <property type="entry name" value="ADP-ribosylation"/>
    <property type="match status" value="1"/>
</dbReference>
<keyword evidence="7" id="KW-0520">NAD</keyword>
<keyword evidence="13" id="KW-1185">Reference proteome</keyword>
<keyword evidence="9" id="KW-0812">Transmembrane</keyword>
<dbReference type="GO" id="GO:0009253">
    <property type="term" value="P:peptidoglycan catabolic process"/>
    <property type="evidence" value="ECO:0007669"/>
    <property type="project" value="InterPro"/>
</dbReference>
<evidence type="ECO:0000313" key="13">
    <source>
        <dbReference type="Proteomes" id="UP000663870"/>
    </source>
</evidence>
<keyword evidence="7" id="KW-0521">NADP</keyword>
<dbReference type="SUPFAM" id="SSF55846">
    <property type="entry name" value="N-acetylmuramoyl-L-alanine amidase-like"/>
    <property type="match status" value="1"/>
</dbReference>
<keyword evidence="9" id="KW-0472">Membrane</keyword>
<dbReference type="GO" id="GO:0016779">
    <property type="term" value="F:nucleotidyltransferase activity"/>
    <property type="evidence" value="ECO:0007669"/>
    <property type="project" value="UniProtKB-KW"/>
</dbReference>
<keyword evidence="4 7" id="KW-0808">Transferase</keyword>
<dbReference type="PANTHER" id="PTHR11022:SF41">
    <property type="entry name" value="PEPTIDOGLYCAN-RECOGNITION PROTEIN LC-RELATED"/>
    <property type="match status" value="1"/>
</dbReference>
<dbReference type="Gene3D" id="3.40.80.10">
    <property type="entry name" value="Peptidoglycan recognition protein-like"/>
    <property type="match status" value="1"/>
</dbReference>
<dbReference type="GO" id="GO:0106274">
    <property type="term" value="F:NAD+-protein-arginine ADP-ribosyltransferase activity"/>
    <property type="evidence" value="ECO:0007669"/>
    <property type="project" value="UniProtKB-EC"/>
</dbReference>
<dbReference type="Pfam" id="PF01129">
    <property type="entry name" value="ART"/>
    <property type="match status" value="1"/>
</dbReference>
<protein>
    <recommendedName>
        <fullName evidence="7">NAD(P)(+)--arginine ADP-ribosyltransferase</fullName>
        <ecNumber evidence="7">2.4.2.31</ecNumber>
    </recommendedName>
    <alternativeName>
        <fullName evidence="7">Mono(ADP-ribosyl)transferase</fullName>
    </alternativeName>
</protein>
<reference evidence="12" key="1">
    <citation type="submission" date="2021-02" db="EMBL/GenBank/DDBJ databases">
        <authorList>
            <person name="Nowell W R."/>
        </authorList>
    </citation>
    <scope>NUCLEOTIDE SEQUENCE</scope>
</reference>
<dbReference type="Proteomes" id="UP000663854">
    <property type="component" value="Unassembled WGS sequence"/>
</dbReference>
<dbReference type="EMBL" id="CAJNOL010007580">
    <property type="protein sequence ID" value="CAF1629567.1"/>
    <property type="molecule type" value="Genomic_DNA"/>
</dbReference>
<feature type="domain" description="Peptidoglycan recognition protein family" evidence="10">
    <location>
        <begin position="321"/>
        <end position="408"/>
    </location>
</feature>
<name>A0A816D1G3_9BILA</name>
<proteinExistence type="inferred from homology"/>
<dbReference type="Proteomes" id="UP000663870">
    <property type="component" value="Unassembled WGS sequence"/>
</dbReference>
<dbReference type="SMART" id="SM00701">
    <property type="entry name" value="PGRP"/>
    <property type="match status" value="1"/>
</dbReference>
<evidence type="ECO:0000313" key="11">
    <source>
        <dbReference type="EMBL" id="CAF1418812.1"/>
    </source>
</evidence>
<evidence type="ECO:0000256" key="5">
    <source>
        <dbReference type="ARBA" id="ARBA00022695"/>
    </source>
</evidence>
<evidence type="ECO:0000256" key="2">
    <source>
        <dbReference type="ARBA" id="ARBA00009558"/>
    </source>
</evidence>
<gene>
    <name evidence="12" type="ORF">JXQ802_LOCUS51616</name>
    <name evidence="11" type="ORF">PYM288_LOCUS35371</name>
</gene>
<dbReference type="GO" id="GO:0008270">
    <property type="term" value="F:zinc ion binding"/>
    <property type="evidence" value="ECO:0007669"/>
    <property type="project" value="InterPro"/>
</dbReference>
<keyword evidence="3 7" id="KW-0328">Glycosyltransferase</keyword>
<evidence type="ECO:0000256" key="9">
    <source>
        <dbReference type="SAM" id="Phobius"/>
    </source>
</evidence>
<accession>A0A816D1G3</accession>
<dbReference type="InterPro" id="IPR006619">
    <property type="entry name" value="PGRP_domain_met/bac"/>
</dbReference>
<evidence type="ECO:0000256" key="1">
    <source>
        <dbReference type="ARBA" id="ARBA00007553"/>
    </source>
</evidence>
<evidence type="ECO:0000256" key="4">
    <source>
        <dbReference type="ARBA" id="ARBA00022679"/>
    </source>
</evidence>
<dbReference type="InterPro" id="IPR036505">
    <property type="entry name" value="Amidase/PGRP_sf"/>
</dbReference>
<evidence type="ECO:0000256" key="6">
    <source>
        <dbReference type="ARBA" id="ARBA00047597"/>
    </source>
</evidence>
<dbReference type="CDD" id="cd06583">
    <property type="entry name" value="PGRP"/>
    <property type="match status" value="1"/>
</dbReference>
<sequence>MVNVSKLLAEVIHYYLNEYLINQNNDTSNLNDETTRKQIETIEEYFKEAIEKQNCLTYFIKAYTLTNFFYKVLNKDLALYILEYFDKTKNFSSNYRLVNCLVHIVTLLIYHPKLSQYQYQGICYRGMRITQNDLNQYQLNRHILNRAFLSTSVDRRVAEMFAGEGQQSQMRYTPKSHYLLQYSCLCQYSIKQNSTAINIQNLSTKPDEKEVLIIPFTVFKVVAIKRNYLDDPTASISIEIELEECEDPDDGKNESEMSGDKTSRGSSLSSCDSDIKDAEAYMKFKQRRYLFYGIIGLLILAVLLGLTFTFVFTFAVGKNSTKNAATASEMDETFEYQLPSVMNQQDCIKKIKDLQDYQMDERGWVDIGYNFLICNDNDDQQQIYRGRGWRYVGAHCIGYNFMSLGENEFCF</sequence>
<comment type="similarity">
    <text evidence="2 7">Belongs to the Arg-specific ADP-ribosyltransferase family.</text>
</comment>
<evidence type="ECO:0000256" key="8">
    <source>
        <dbReference type="SAM" id="MobiDB-lite"/>
    </source>
</evidence>
<dbReference type="InterPro" id="IPR002502">
    <property type="entry name" value="Amidase_domain"/>
</dbReference>
<feature type="transmembrane region" description="Helical" evidence="9">
    <location>
        <begin position="289"/>
        <end position="316"/>
    </location>
</feature>
<evidence type="ECO:0000256" key="3">
    <source>
        <dbReference type="ARBA" id="ARBA00022676"/>
    </source>
</evidence>
<dbReference type="InterPro" id="IPR015510">
    <property type="entry name" value="PGRP"/>
</dbReference>